<sequence>MPNPHIELENEYKLIKQLLYKSKNQHRRTLIYRKMKELFKKIKGRESMNAIKNVSRDLYVLTSSNVPLGHFIGFTYVIMGISAKVYCIADELEMDEVRESNAKESDSDEICDVFDKIRKNDLKLL</sequence>
<dbReference type="HOGENOM" id="CLU_1994209_0_0_1"/>
<organism evidence="1 2">
    <name type="scientific">Vavraia culicis (isolate floridensis)</name>
    <name type="common">Microsporidian parasite</name>
    <dbReference type="NCBI Taxonomy" id="948595"/>
    <lineage>
        <taxon>Eukaryota</taxon>
        <taxon>Fungi</taxon>
        <taxon>Fungi incertae sedis</taxon>
        <taxon>Microsporidia</taxon>
        <taxon>Pleistophoridae</taxon>
        <taxon>Vavraia</taxon>
    </lineage>
</organism>
<reference evidence="2" key="1">
    <citation type="submission" date="2011-03" db="EMBL/GenBank/DDBJ databases">
        <title>The genome sequence of Vavraia culicis strain floridensis.</title>
        <authorList>
            <consortium name="The Broad Institute Genome Sequencing Platform"/>
            <person name="Cuomo C."/>
            <person name="Becnel J."/>
            <person name="Sanscrainte N."/>
            <person name="Young S.K."/>
            <person name="Zeng Q."/>
            <person name="Gargeya S."/>
            <person name="Fitzgerald M."/>
            <person name="Haas B."/>
            <person name="Abouelleil A."/>
            <person name="Alvarado L."/>
            <person name="Arachchi H.M."/>
            <person name="Berlin A."/>
            <person name="Chapman S.B."/>
            <person name="Gearin G."/>
            <person name="Goldberg J."/>
            <person name="Griggs A."/>
            <person name="Gujja S."/>
            <person name="Hansen M."/>
            <person name="Heiman D."/>
            <person name="Howarth C."/>
            <person name="Larimer J."/>
            <person name="Lui A."/>
            <person name="MacDonald P.J.P."/>
            <person name="McCowen C."/>
            <person name="Montmayeur A."/>
            <person name="Murphy C."/>
            <person name="Neiman D."/>
            <person name="Pearson M."/>
            <person name="Priest M."/>
            <person name="Roberts A."/>
            <person name="Saif S."/>
            <person name="Shea T."/>
            <person name="Sisk P."/>
            <person name="Stolte C."/>
            <person name="Sykes S."/>
            <person name="Wortman J."/>
            <person name="Nusbaum C."/>
            <person name="Birren B."/>
        </authorList>
    </citation>
    <scope>NUCLEOTIDE SEQUENCE [LARGE SCALE GENOMIC DNA]</scope>
    <source>
        <strain evidence="2">floridensis</strain>
    </source>
</reference>
<dbReference type="OMA" id="VYCIADE"/>
<evidence type="ECO:0000313" key="2">
    <source>
        <dbReference type="Proteomes" id="UP000011081"/>
    </source>
</evidence>
<proteinExistence type="predicted"/>
<accession>L2GWJ5</accession>
<dbReference type="RefSeq" id="XP_008073491.1">
    <property type="nucleotide sequence ID" value="XM_008075300.1"/>
</dbReference>
<dbReference type="OrthoDB" id="114080at2759"/>
<keyword evidence="2" id="KW-1185">Reference proteome</keyword>
<dbReference type="AlphaFoldDB" id="L2GWJ5"/>
<protein>
    <submittedName>
        <fullName evidence="1">Uncharacterized protein</fullName>
    </submittedName>
</protein>
<dbReference type="EMBL" id="GL877408">
    <property type="protein sequence ID" value="ELA48046.1"/>
    <property type="molecule type" value="Genomic_DNA"/>
</dbReference>
<dbReference type="InParanoid" id="L2GWJ5"/>
<dbReference type="GeneID" id="19878356"/>
<dbReference type="FunCoup" id="L2GWJ5">
    <property type="interactions" value="23"/>
</dbReference>
<evidence type="ECO:0000313" key="1">
    <source>
        <dbReference type="EMBL" id="ELA48046.1"/>
    </source>
</evidence>
<gene>
    <name evidence="1" type="ORF">VCUG_00469</name>
</gene>
<name>L2GWJ5_VAVCU</name>
<dbReference type="Proteomes" id="UP000011081">
    <property type="component" value="Unassembled WGS sequence"/>
</dbReference>
<dbReference type="VEuPathDB" id="MicrosporidiaDB:VCUG_00469"/>